<feature type="binding site" evidence="8">
    <location>
        <position position="237"/>
    </location>
    <ligand>
        <name>substrate</name>
    </ligand>
</feature>
<feature type="domain" description="Radical SAM core" evidence="9">
    <location>
        <begin position="18"/>
        <end position="237"/>
    </location>
</feature>
<keyword evidence="7 8" id="KW-0456">Lyase</keyword>
<evidence type="ECO:0000256" key="3">
    <source>
        <dbReference type="ARBA" id="ARBA00022723"/>
    </source>
</evidence>
<comment type="subunit">
    <text evidence="8">Homodimer.</text>
</comment>
<dbReference type="GO" id="GO:0016840">
    <property type="term" value="F:carbon-nitrogen lyase activity"/>
    <property type="evidence" value="ECO:0007669"/>
    <property type="project" value="UniProtKB-UniRule"/>
</dbReference>
<dbReference type="InterPro" id="IPR058240">
    <property type="entry name" value="rSAM_sf"/>
</dbReference>
<evidence type="ECO:0000256" key="8">
    <source>
        <dbReference type="HAMAP-Rule" id="MF_00917"/>
    </source>
</evidence>
<dbReference type="PANTHER" id="PTHR42836">
    <property type="entry name" value="7-CARBOXY-7-DEAZAGUANINE SYNTHASE"/>
    <property type="match status" value="1"/>
</dbReference>
<dbReference type="UniPathway" id="UPA00391"/>
<evidence type="ECO:0000256" key="6">
    <source>
        <dbReference type="ARBA" id="ARBA00023014"/>
    </source>
</evidence>
<dbReference type="PROSITE" id="PS51918">
    <property type="entry name" value="RADICAL_SAM"/>
    <property type="match status" value="1"/>
</dbReference>
<comment type="similarity">
    <text evidence="8">Belongs to the radical SAM superfamily. 7-carboxy-7-deazaguanine synthase family.</text>
</comment>
<evidence type="ECO:0000256" key="5">
    <source>
        <dbReference type="ARBA" id="ARBA00023004"/>
    </source>
</evidence>
<keyword evidence="6 8" id="KW-0411">Iron-sulfur</keyword>
<keyword evidence="4 8" id="KW-0460">Magnesium</keyword>
<dbReference type="InterPro" id="IPR007197">
    <property type="entry name" value="rSAM"/>
</dbReference>
<comment type="catalytic activity">
    <reaction evidence="8">
        <text>6-carboxy-5,6,7,8-tetrahydropterin + H(+) = 7-carboxy-7-carbaguanine + NH4(+)</text>
        <dbReference type="Rhea" id="RHEA:27974"/>
        <dbReference type="ChEBI" id="CHEBI:15378"/>
        <dbReference type="ChEBI" id="CHEBI:28938"/>
        <dbReference type="ChEBI" id="CHEBI:61032"/>
        <dbReference type="ChEBI" id="CHEBI:61036"/>
        <dbReference type="EC" id="4.3.99.3"/>
    </reaction>
</comment>
<sequence>MKTRIFEIFTSIEGEGILYGTKTLFVRFAGCPYTCFYCDTLDALPLDSGKEYSITEACDLIDSNLQDNTYKVNFTGGEPLIQYEAVNELAKHVKARGLPTYLESACFDSKKFLYVLPSIDFVKIEFKTIDSEFIDEKHYPNLIKNTLECLKAAIEAKKTTYIKIVVSSKTELVSFKELLDQIFKIISKEDISGFIIQPTTSLSEPTLEQLLVFYDNVYPYYEEVRVVPQLHKIISAP</sequence>
<evidence type="ECO:0000259" key="9">
    <source>
        <dbReference type="PROSITE" id="PS51918"/>
    </source>
</evidence>
<evidence type="ECO:0000256" key="2">
    <source>
        <dbReference type="ARBA" id="ARBA00022691"/>
    </source>
</evidence>
<feature type="binding site" evidence="8">
    <location>
        <position position="40"/>
    </location>
    <ligand>
        <name>Mg(2+)</name>
        <dbReference type="ChEBI" id="CHEBI:18420"/>
    </ligand>
</feature>
<dbReference type="GO" id="GO:0000287">
    <property type="term" value="F:magnesium ion binding"/>
    <property type="evidence" value="ECO:0007669"/>
    <property type="project" value="UniProtKB-UniRule"/>
</dbReference>
<dbReference type="HAMAP" id="MF_00917">
    <property type="entry name" value="QueE"/>
    <property type="match status" value="1"/>
</dbReference>
<feature type="binding site" evidence="8">
    <location>
        <position position="75"/>
    </location>
    <ligand>
        <name>substrate</name>
    </ligand>
</feature>
<keyword evidence="3 8" id="KW-0479">Metal-binding</keyword>
<dbReference type="InterPro" id="IPR013785">
    <property type="entry name" value="Aldolase_TIM"/>
</dbReference>
<gene>
    <name evidence="8" type="primary">queE</name>
</gene>
<dbReference type="EMBL" id="KF900558">
    <property type="protein sequence ID" value="AIE99235.1"/>
    <property type="molecule type" value="Genomic_DNA"/>
</dbReference>
<feature type="binding site" evidence="8">
    <location>
        <begin position="12"/>
        <end position="14"/>
    </location>
    <ligand>
        <name>substrate</name>
    </ligand>
</feature>
<feature type="binding site" evidence="8">
    <location>
        <position position="77"/>
    </location>
    <ligand>
        <name>S-adenosyl-L-methionine</name>
        <dbReference type="ChEBI" id="CHEBI:59789"/>
    </ligand>
</feature>
<feature type="binding site" evidence="8">
    <location>
        <position position="35"/>
    </location>
    <ligand>
        <name>[4Fe-4S] cluster</name>
        <dbReference type="ChEBI" id="CHEBI:49883"/>
        <note>4Fe-4S-S-AdoMet</note>
    </ligand>
</feature>
<evidence type="ECO:0000256" key="7">
    <source>
        <dbReference type="ARBA" id="ARBA00023239"/>
    </source>
</evidence>
<feature type="binding site" evidence="8">
    <location>
        <begin position="37"/>
        <end position="39"/>
    </location>
    <ligand>
        <name>S-adenosyl-L-methionine</name>
        <dbReference type="ChEBI" id="CHEBI:59789"/>
    </ligand>
</feature>
<protein>
    <recommendedName>
        <fullName evidence="8">7-carboxy-7-deazaguanine synthase</fullName>
        <shortName evidence="8">CDG synthase</shortName>
        <ecNumber evidence="8">4.3.99.3</ecNumber>
    </recommendedName>
    <alternativeName>
        <fullName evidence="8">Archaeosine biosynthesis protein QueE</fullName>
    </alternativeName>
</protein>
<feature type="binding site" evidence="8">
    <location>
        <position position="27"/>
    </location>
    <ligand>
        <name>substrate</name>
    </ligand>
</feature>
<keyword evidence="5 8" id="KW-0408">Iron</keyword>
<dbReference type="InterPro" id="IPR024924">
    <property type="entry name" value="7-CO-7-deazaguanine_synth-like"/>
</dbReference>
<dbReference type="AlphaFoldDB" id="A0A075G5E6"/>
<evidence type="ECO:0000256" key="4">
    <source>
        <dbReference type="ARBA" id="ARBA00022842"/>
    </source>
</evidence>
<proteinExistence type="inferred from homology"/>
<reference evidence="10" key="1">
    <citation type="journal article" date="2014" name="Genome Biol. Evol.">
        <title>Pangenome evidence for extensive interdomain horizontal transfer affecting lineage core and shell genes in uncultured planktonic thaumarchaeota and euryarchaeota.</title>
        <authorList>
            <person name="Deschamps P."/>
            <person name="Zivanovic Y."/>
            <person name="Moreira D."/>
            <person name="Rodriguez-Valera F."/>
            <person name="Lopez-Garcia P."/>
        </authorList>
    </citation>
    <scope>NUCLEOTIDE SEQUENCE</scope>
</reference>
<dbReference type="SFLD" id="SFLDS00029">
    <property type="entry name" value="Radical_SAM"/>
    <property type="match status" value="1"/>
</dbReference>
<comment type="cofactor">
    <cofactor evidence="8">
        <name>[4Fe-4S] cluster</name>
        <dbReference type="ChEBI" id="CHEBI:49883"/>
    </cofactor>
    <text evidence="8">Binds 1 [4Fe-4S] cluster. The cluster is coordinated with 3 cysteines and an exchangeable S-adenosyl-L-methionine.</text>
</comment>
<keyword evidence="2 8" id="KW-0949">S-adenosyl-L-methionine</keyword>
<dbReference type="SUPFAM" id="SSF102114">
    <property type="entry name" value="Radical SAM enzymes"/>
    <property type="match status" value="1"/>
</dbReference>
<feature type="binding site" evidence="8">
    <location>
        <position position="38"/>
    </location>
    <ligand>
        <name>[4Fe-4S] cluster</name>
        <dbReference type="ChEBI" id="CHEBI:49883"/>
        <note>4Fe-4S-S-AdoMet</note>
    </ligand>
</feature>
<dbReference type="EC" id="4.3.99.3" evidence="8"/>
<feature type="binding site" evidence="8">
    <location>
        <position position="31"/>
    </location>
    <ligand>
        <name>[4Fe-4S] cluster</name>
        <dbReference type="ChEBI" id="CHEBI:49883"/>
        <note>4Fe-4S-S-AdoMet</note>
    </ligand>
</feature>
<dbReference type="PIRSF" id="PIRSF000370">
    <property type="entry name" value="QueE"/>
    <property type="match status" value="1"/>
</dbReference>
<comment type="cofactor">
    <cofactor evidence="8">
        <name>Mg(2+)</name>
        <dbReference type="ChEBI" id="CHEBI:18420"/>
    </cofactor>
</comment>
<dbReference type="GO" id="GO:0051539">
    <property type="term" value="F:4 iron, 4 sulfur cluster binding"/>
    <property type="evidence" value="ECO:0007669"/>
    <property type="project" value="UniProtKB-UniRule"/>
</dbReference>
<dbReference type="PANTHER" id="PTHR42836:SF1">
    <property type="entry name" value="7-CARBOXY-7-DEAZAGUANINE SYNTHASE"/>
    <property type="match status" value="1"/>
</dbReference>
<keyword evidence="1 8" id="KW-0004">4Fe-4S</keyword>
<evidence type="ECO:0000256" key="1">
    <source>
        <dbReference type="ARBA" id="ARBA00022485"/>
    </source>
</evidence>
<dbReference type="Pfam" id="PF13353">
    <property type="entry name" value="Fer4_12"/>
    <property type="match status" value="1"/>
</dbReference>
<comment type="pathway">
    <text evidence="8">Purine metabolism; 7-cyano-7-deazaguanine biosynthesis.</text>
</comment>
<dbReference type="GO" id="GO:1904047">
    <property type="term" value="F:S-adenosyl-L-methionine binding"/>
    <property type="evidence" value="ECO:0007669"/>
    <property type="project" value="UniProtKB-UniRule"/>
</dbReference>
<comment type="function">
    <text evidence="8">Catalyzes the complex heterocyclic radical-mediated conversion of 6-carboxy-5,6,7,8-tetrahydropterin (CPH4) to 7-carboxy-7-deazaguanine (CDG), a step common to the biosynthetic pathways of all 7-deazapurine-containing compounds.</text>
</comment>
<evidence type="ECO:0000313" key="10">
    <source>
        <dbReference type="EMBL" id="AIE99235.1"/>
    </source>
</evidence>
<accession>A0A075G5E6</accession>
<comment type="caution">
    <text evidence="8">Lacks conserved residue(s) required for the propagation of feature annotation.</text>
</comment>
<dbReference type="Gene3D" id="3.20.20.70">
    <property type="entry name" value="Aldolase class I"/>
    <property type="match status" value="1"/>
</dbReference>
<name>A0A075G5E6_9ARCH</name>
<comment type="cofactor">
    <cofactor evidence="8">
        <name>S-adenosyl-L-methionine</name>
        <dbReference type="ChEBI" id="CHEBI:59789"/>
    </cofactor>
    <text evidence="8">Binds 1 S-adenosyl-L-methionine per subunit.</text>
</comment>
<organism evidence="10">
    <name type="scientific">uncultured marine thaumarchaeote KM3_106_G11</name>
    <dbReference type="NCBI Taxonomy" id="1455984"/>
    <lineage>
        <taxon>Archaea</taxon>
        <taxon>Nitrososphaerota</taxon>
        <taxon>environmental samples</taxon>
    </lineage>
</organism>